<gene>
    <name evidence="1" type="ORF">JM946_18240</name>
</gene>
<organism evidence="1 2">
    <name type="scientific">Steroidobacter gossypii</name>
    <dbReference type="NCBI Taxonomy" id="2805490"/>
    <lineage>
        <taxon>Bacteria</taxon>
        <taxon>Pseudomonadati</taxon>
        <taxon>Pseudomonadota</taxon>
        <taxon>Gammaproteobacteria</taxon>
        <taxon>Steroidobacterales</taxon>
        <taxon>Steroidobacteraceae</taxon>
        <taxon>Steroidobacter</taxon>
    </lineage>
</organism>
<dbReference type="EMBL" id="JAEVLS010000004">
    <property type="protein sequence ID" value="MBM0106675.1"/>
    <property type="molecule type" value="Genomic_DNA"/>
</dbReference>
<dbReference type="Proteomes" id="UP000661077">
    <property type="component" value="Unassembled WGS sequence"/>
</dbReference>
<proteinExistence type="predicted"/>
<dbReference type="RefSeq" id="WP_203168791.1">
    <property type="nucleotide sequence ID" value="NZ_JAEVLS010000004.1"/>
</dbReference>
<evidence type="ECO:0000313" key="1">
    <source>
        <dbReference type="EMBL" id="MBM0106675.1"/>
    </source>
</evidence>
<name>A0ABS1X0A9_9GAMM</name>
<evidence type="ECO:0000313" key="2">
    <source>
        <dbReference type="Proteomes" id="UP000661077"/>
    </source>
</evidence>
<accession>A0ABS1X0A9</accession>
<comment type="caution">
    <text evidence="1">The sequence shown here is derived from an EMBL/GenBank/DDBJ whole genome shotgun (WGS) entry which is preliminary data.</text>
</comment>
<protein>
    <submittedName>
        <fullName evidence="1">Uncharacterized protein</fullName>
    </submittedName>
</protein>
<reference evidence="1 2" key="1">
    <citation type="journal article" date="2021" name="Int. J. Syst. Evol. Microbiol.">
        <title>Steroidobacter gossypii sp. nov., isolated from soil of cotton cropping field.</title>
        <authorList>
            <person name="Huang R."/>
            <person name="Yang S."/>
            <person name="Zhen C."/>
            <person name="Liu W."/>
        </authorList>
    </citation>
    <scope>NUCLEOTIDE SEQUENCE [LARGE SCALE GENOMIC DNA]</scope>
    <source>
        <strain evidence="1 2">S1-65</strain>
    </source>
</reference>
<sequence>MTEKFAEFLTDLGTYQAAERYWRERFAALPCDPFANGWEDWGTSGVRVIADESCNVYGAIQHTRKRGIVIVMCKPSEAIQRLTAWTATWGEGWQDTAPIDYLKINLVHTEQSESMALALLHRFVCESASREDIDALIESLDTG</sequence>
<keyword evidence="2" id="KW-1185">Reference proteome</keyword>